<keyword evidence="7" id="KW-1185">Reference proteome</keyword>
<evidence type="ECO:0000256" key="2">
    <source>
        <dbReference type="ARBA" id="ARBA00023015"/>
    </source>
</evidence>
<sequence length="335" mass="36912">MASAKSVTSVDVARKAGVSQSAVSRYFTPGASVSAKMAEKIRVAADELGYRPNVLARSLITGKSRIIGLVVYYLENSFYPEAVEKLSIALQENGYHVLLFMASNTVGDVEPVVQQILDYRVDGIIMVSVSVSSVLAERCRDLSIPVMLFNRDQKRDDLRSVTSENYRGGQMAAEIFLKSDHKKIAHLAGFDDAKTQIDREKGFVDALNAAGQELHSRASGNYDYAEAVEAARTLFDVEDKPDALFVADDHMAFAAMDVIRHELGLRIPEDVAVIGFDDTQQSRWPSYNLTTIRQPLNQMVSAAVNELISAIEDPTTPIRSIKIEPVPQIRGTTRN</sequence>
<keyword evidence="4" id="KW-0804">Transcription</keyword>
<name>A0ABX0VU28_9RHOB</name>
<evidence type="ECO:0000256" key="4">
    <source>
        <dbReference type="ARBA" id="ARBA00023163"/>
    </source>
</evidence>
<evidence type="ECO:0000313" key="6">
    <source>
        <dbReference type="EMBL" id="NIY71269.1"/>
    </source>
</evidence>
<dbReference type="Pfam" id="PF00356">
    <property type="entry name" value="LacI"/>
    <property type="match status" value="1"/>
</dbReference>
<reference evidence="6 7" key="1">
    <citation type="submission" date="2020-03" db="EMBL/GenBank/DDBJ databases">
        <title>Bacterial isolates of synthetic phycosphere.</title>
        <authorList>
            <person name="Fu H."/>
            <person name="Moran M.A."/>
        </authorList>
    </citation>
    <scope>NUCLEOTIDE SEQUENCE [LARGE SCALE GENOMIC DNA]</scope>
    <source>
        <strain evidence="6 7">HF1</strain>
    </source>
</reference>
<proteinExistence type="predicted"/>
<dbReference type="PROSITE" id="PS50932">
    <property type="entry name" value="HTH_LACI_2"/>
    <property type="match status" value="1"/>
</dbReference>
<dbReference type="SMART" id="SM00354">
    <property type="entry name" value="HTH_LACI"/>
    <property type="match status" value="1"/>
</dbReference>
<dbReference type="SUPFAM" id="SSF47413">
    <property type="entry name" value="lambda repressor-like DNA-binding domains"/>
    <property type="match status" value="1"/>
</dbReference>
<protein>
    <submittedName>
        <fullName evidence="6">LacI family DNA-binding transcriptional regulator</fullName>
    </submittedName>
</protein>
<keyword evidence="1" id="KW-0678">Repressor</keyword>
<dbReference type="CDD" id="cd06278">
    <property type="entry name" value="PBP1_LacI-like"/>
    <property type="match status" value="1"/>
</dbReference>
<dbReference type="RefSeq" id="WP_167636147.1">
    <property type="nucleotide sequence ID" value="NZ_JAATOP010000001.1"/>
</dbReference>
<dbReference type="CDD" id="cd01392">
    <property type="entry name" value="HTH_LacI"/>
    <property type="match status" value="1"/>
</dbReference>
<comment type="caution">
    <text evidence="6">The sequence shown here is derived from an EMBL/GenBank/DDBJ whole genome shotgun (WGS) entry which is preliminary data.</text>
</comment>
<dbReference type="Gene3D" id="3.40.50.2300">
    <property type="match status" value="2"/>
</dbReference>
<dbReference type="InterPro" id="IPR010982">
    <property type="entry name" value="Lambda_DNA-bd_dom_sf"/>
</dbReference>
<dbReference type="InterPro" id="IPR000843">
    <property type="entry name" value="HTH_LacI"/>
</dbReference>
<evidence type="ECO:0000256" key="1">
    <source>
        <dbReference type="ARBA" id="ARBA00022491"/>
    </source>
</evidence>
<dbReference type="Pfam" id="PF13377">
    <property type="entry name" value="Peripla_BP_3"/>
    <property type="match status" value="1"/>
</dbReference>
<evidence type="ECO:0000313" key="7">
    <source>
        <dbReference type="Proteomes" id="UP000709466"/>
    </source>
</evidence>
<dbReference type="PANTHER" id="PTHR30146:SF95">
    <property type="entry name" value="RIBOSE OPERON REPRESSOR"/>
    <property type="match status" value="1"/>
</dbReference>
<dbReference type="SUPFAM" id="SSF53822">
    <property type="entry name" value="Periplasmic binding protein-like I"/>
    <property type="match status" value="1"/>
</dbReference>
<dbReference type="EMBL" id="JAATOP010000001">
    <property type="protein sequence ID" value="NIY71269.1"/>
    <property type="molecule type" value="Genomic_DNA"/>
</dbReference>
<organism evidence="6 7">
    <name type="scientific">Marivivens donghaensis</name>
    <dbReference type="NCBI Taxonomy" id="1699413"/>
    <lineage>
        <taxon>Bacteria</taxon>
        <taxon>Pseudomonadati</taxon>
        <taxon>Pseudomonadota</taxon>
        <taxon>Alphaproteobacteria</taxon>
        <taxon>Rhodobacterales</taxon>
        <taxon>Paracoccaceae</taxon>
        <taxon>Marivivens group</taxon>
        <taxon>Marivivens</taxon>
    </lineage>
</organism>
<dbReference type="Proteomes" id="UP000709466">
    <property type="component" value="Unassembled WGS sequence"/>
</dbReference>
<dbReference type="PANTHER" id="PTHR30146">
    <property type="entry name" value="LACI-RELATED TRANSCRIPTIONAL REPRESSOR"/>
    <property type="match status" value="1"/>
</dbReference>
<feature type="domain" description="HTH lacI-type" evidence="5">
    <location>
        <begin position="7"/>
        <end position="61"/>
    </location>
</feature>
<keyword evidence="3 6" id="KW-0238">DNA-binding</keyword>
<dbReference type="InterPro" id="IPR028082">
    <property type="entry name" value="Peripla_BP_I"/>
</dbReference>
<gene>
    <name evidence="6" type="ORF">HCZ30_02335</name>
</gene>
<dbReference type="Gene3D" id="1.10.260.40">
    <property type="entry name" value="lambda repressor-like DNA-binding domains"/>
    <property type="match status" value="1"/>
</dbReference>
<evidence type="ECO:0000259" key="5">
    <source>
        <dbReference type="PROSITE" id="PS50932"/>
    </source>
</evidence>
<keyword evidence="2" id="KW-0805">Transcription regulation</keyword>
<dbReference type="InterPro" id="IPR046335">
    <property type="entry name" value="LacI/GalR-like_sensor"/>
</dbReference>
<accession>A0ABX0VU28</accession>
<dbReference type="GO" id="GO:0003677">
    <property type="term" value="F:DNA binding"/>
    <property type="evidence" value="ECO:0007669"/>
    <property type="project" value="UniProtKB-KW"/>
</dbReference>
<evidence type="ECO:0000256" key="3">
    <source>
        <dbReference type="ARBA" id="ARBA00023125"/>
    </source>
</evidence>